<keyword evidence="4" id="KW-1185">Reference proteome</keyword>
<dbReference type="PANTHER" id="PTHR21340">
    <property type="entry name" value="DIADENOSINE 5,5-P1,P4-TETRAPHOSPHATE PYROPHOSPHOHYDROLASE MUTT"/>
    <property type="match status" value="1"/>
</dbReference>
<dbReference type="Proteomes" id="UP000294933">
    <property type="component" value="Unassembled WGS sequence"/>
</dbReference>
<dbReference type="Gene3D" id="3.90.79.10">
    <property type="entry name" value="Nucleoside Triphosphate Pyrophosphohydrolase"/>
    <property type="match status" value="1"/>
</dbReference>
<proteinExistence type="predicted"/>
<feature type="domain" description="Nudix hydrolase" evidence="2">
    <location>
        <begin position="15"/>
        <end position="149"/>
    </location>
</feature>
<dbReference type="AlphaFoldDB" id="A0A4R5XF64"/>
<dbReference type="SUPFAM" id="SSF55811">
    <property type="entry name" value="Nudix"/>
    <property type="match status" value="1"/>
</dbReference>
<dbReference type="InterPro" id="IPR051325">
    <property type="entry name" value="Nudix_hydrolase_domain"/>
</dbReference>
<evidence type="ECO:0000313" key="3">
    <source>
        <dbReference type="EMBL" id="TDL29205.1"/>
    </source>
</evidence>
<dbReference type="OrthoDB" id="10259236at2759"/>
<sequence>MSKPKIPTTQLYSHEFVNCAGSVLFRRPTEGNVQVCFLRHLTKDEWLLPKGRQDRGEALAAAAVRETFEETGYPCSLLPVGMMTRATLPGVDSKDHPAFAKGCTEPFTVSLRHVSDRNIKLIWWFITIVPELDGERRPNSQMPSENFEAVFCDVNLDMDDESDTVMDSTVSKLTFANDREIVKVAIKLVAKTYPQWFSVPNSI</sequence>
<accession>A0A4R5XF64</accession>
<evidence type="ECO:0000256" key="1">
    <source>
        <dbReference type="ARBA" id="ARBA00022801"/>
    </source>
</evidence>
<dbReference type="PANTHER" id="PTHR21340:SF0">
    <property type="entry name" value="BIS(5'-NUCLEOSYL)-TETRAPHOSPHATASE [ASYMMETRICAL]"/>
    <property type="match status" value="1"/>
</dbReference>
<dbReference type="GO" id="GO:0006167">
    <property type="term" value="P:AMP biosynthetic process"/>
    <property type="evidence" value="ECO:0007669"/>
    <property type="project" value="TreeGrafter"/>
</dbReference>
<name>A0A4R5XF64_9AGAM</name>
<dbReference type="EMBL" id="ML170156">
    <property type="protein sequence ID" value="TDL29205.1"/>
    <property type="molecule type" value="Genomic_DNA"/>
</dbReference>
<dbReference type="GO" id="GO:0006754">
    <property type="term" value="P:ATP biosynthetic process"/>
    <property type="evidence" value="ECO:0007669"/>
    <property type="project" value="TreeGrafter"/>
</dbReference>
<organism evidence="3 4">
    <name type="scientific">Rickenella mellea</name>
    <dbReference type="NCBI Taxonomy" id="50990"/>
    <lineage>
        <taxon>Eukaryota</taxon>
        <taxon>Fungi</taxon>
        <taxon>Dikarya</taxon>
        <taxon>Basidiomycota</taxon>
        <taxon>Agaricomycotina</taxon>
        <taxon>Agaricomycetes</taxon>
        <taxon>Hymenochaetales</taxon>
        <taxon>Rickenellaceae</taxon>
        <taxon>Rickenella</taxon>
    </lineage>
</organism>
<dbReference type="STRING" id="50990.A0A4R5XF64"/>
<dbReference type="Pfam" id="PF00293">
    <property type="entry name" value="NUDIX"/>
    <property type="match status" value="1"/>
</dbReference>
<dbReference type="GO" id="GO:0004081">
    <property type="term" value="F:bis(5'-nucleosyl)-tetraphosphatase (asymmetrical) activity"/>
    <property type="evidence" value="ECO:0007669"/>
    <property type="project" value="TreeGrafter"/>
</dbReference>
<reference evidence="3 4" key="1">
    <citation type="submission" date="2018-06" db="EMBL/GenBank/DDBJ databases">
        <title>A transcriptomic atlas of mushroom development highlights an independent origin of complex multicellularity.</title>
        <authorList>
            <consortium name="DOE Joint Genome Institute"/>
            <person name="Krizsan K."/>
            <person name="Almasi E."/>
            <person name="Merenyi Z."/>
            <person name="Sahu N."/>
            <person name="Viragh M."/>
            <person name="Koszo T."/>
            <person name="Mondo S."/>
            <person name="Kiss B."/>
            <person name="Balint B."/>
            <person name="Kues U."/>
            <person name="Barry K."/>
            <person name="Hegedus J.C."/>
            <person name="Henrissat B."/>
            <person name="Johnson J."/>
            <person name="Lipzen A."/>
            <person name="Ohm R."/>
            <person name="Nagy I."/>
            <person name="Pangilinan J."/>
            <person name="Yan J."/>
            <person name="Xiong Y."/>
            <person name="Grigoriev I.V."/>
            <person name="Hibbett D.S."/>
            <person name="Nagy L.G."/>
        </authorList>
    </citation>
    <scope>NUCLEOTIDE SEQUENCE [LARGE SCALE GENOMIC DNA]</scope>
    <source>
        <strain evidence="3 4">SZMC22713</strain>
    </source>
</reference>
<evidence type="ECO:0000313" key="4">
    <source>
        <dbReference type="Proteomes" id="UP000294933"/>
    </source>
</evidence>
<protein>
    <recommendedName>
        <fullName evidence="2">Nudix hydrolase domain-containing protein</fullName>
    </recommendedName>
</protein>
<dbReference type="PROSITE" id="PS51462">
    <property type="entry name" value="NUDIX"/>
    <property type="match status" value="1"/>
</dbReference>
<dbReference type="InterPro" id="IPR000086">
    <property type="entry name" value="NUDIX_hydrolase_dom"/>
</dbReference>
<dbReference type="PROSITE" id="PS00893">
    <property type="entry name" value="NUDIX_BOX"/>
    <property type="match status" value="1"/>
</dbReference>
<gene>
    <name evidence="3" type="ORF">BD410DRAFT_8519</name>
</gene>
<dbReference type="VEuPathDB" id="FungiDB:BD410DRAFT_8519"/>
<keyword evidence="1" id="KW-0378">Hydrolase</keyword>
<dbReference type="InterPro" id="IPR020084">
    <property type="entry name" value="NUDIX_hydrolase_CS"/>
</dbReference>
<dbReference type="InterPro" id="IPR015797">
    <property type="entry name" value="NUDIX_hydrolase-like_dom_sf"/>
</dbReference>
<evidence type="ECO:0000259" key="2">
    <source>
        <dbReference type="PROSITE" id="PS51462"/>
    </source>
</evidence>